<protein>
    <submittedName>
        <fullName evidence="1">Uncharacterized protein</fullName>
    </submittedName>
</protein>
<dbReference type="OrthoDB" id="10281189at2759"/>
<evidence type="ECO:0000313" key="12">
    <source>
        <dbReference type="Proteomes" id="UP000441208"/>
    </source>
</evidence>
<keyword evidence="8" id="KW-1185">Reference proteome</keyword>
<reference evidence="7 8" key="1">
    <citation type="submission" date="2018-08" db="EMBL/GenBank/DDBJ databases">
        <title>Genomic investigation of the strawberry pathogen Phytophthora fragariae indicates pathogenicity is determined by transcriptional variation in three key races.</title>
        <authorList>
            <person name="Adams T.M."/>
            <person name="Armitage A.D."/>
            <person name="Sobczyk M.K."/>
            <person name="Bates H.J."/>
            <person name="Dunwell J.M."/>
            <person name="Nellist C.F."/>
            <person name="Harrison R.J."/>
        </authorList>
    </citation>
    <scope>NUCLEOTIDE SEQUENCE [LARGE SCALE GENOMIC DNA]</scope>
    <source>
        <strain evidence="6 9">A4</strain>
        <strain evidence="4 10">BC-1</strain>
        <strain evidence="5 8">NOV-27</strain>
        <strain evidence="3 11">NOV-5</strain>
        <strain evidence="2 12">NOV-71</strain>
        <strain evidence="1 7">NOV-9</strain>
    </source>
</reference>
<dbReference type="EMBL" id="QXGA01000338">
    <property type="protein sequence ID" value="KAE9147612.1"/>
    <property type="molecule type" value="Genomic_DNA"/>
</dbReference>
<dbReference type="Proteomes" id="UP000441208">
    <property type="component" value="Unassembled WGS sequence"/>
</dbReference>
<comment type="caution">
    <text evidence="1">The sequence shown here is derived from an EMBL/GenBank/DDBJ whole genome shotgun (WGS) entry which is preliminary data.</text>
</comment>
<evidence type="ECO:0000313" key="2">
    <source>
        <dbReference type="EMBL" id="KAE9094378.1"/>
    </source>
</evidence>
<evidence type="ECO:0000313" key="7">
    <source>
        <dbReference type="Proteomes" id="UP000429523"/>
    </source>
</evidence>
<dbReference type="EMBL" id="QXGF01001309">
    <property type="protein sequence ID" value="KAE8930941.1"/>
    <property type="molecule type" value="Genomic_DNA"/>
</dbReference>
<evidence type="ECO:0000313" key="5">
    <source>
        <dbReference type="EMBL" id="KAE9218233.1"/>
    </source>
</evidence>
<dbReference type="AlphaFoldDB" id="A0A6A3EGA4"/>
<evidence type="ECO:0000313" key="10">
    <source>
        <dbReference type="Proteomes" id="UP000440367"/>
    </source>
</evidence>
<evidence type="ECO:0000313" key="11">
    <source>
        <dbReference type="Proteomes" id="UP000440732"/>
    </source>
</evidence>
<dbReference type="EMBL" id="QXGE01000328">
    <property type="protein sequence ID" value="KAE9315829.1"/>
    <property type="molecule type" value="Genomic_DNA"/>
</dbReference>
<evidence type="ECO:0000313" key="8">
    <source>
        <dbReference type="Proteomes" id="UP000433483"/>
    </source>
</evidence>
<accession>A0A6A3EGA4</accession>
<evidence type="ECO:0000313" key="9">
    <source>
        <dbReference type="Proteomes" id="UP000437068"/>
    </source>
</evidence>
<dbReference type="Proteomes" id="UP000440732">
    <property type="component" value="Unassembled WGS sequence"/>
</dbReference>
<dbReference type="Proteomes" id="UP000429523">
    <property type="component" value="Unassembled WGS sequence"/>
</dbReference>
<name>A0A6A3EGA4_9STRA</name>
<proteinExistence type="predicted"/>
<gene>
    <name evidence="6" type="ORF">PF001_g7601</name>
    <name evidence="4" type="ORF">PF002_g19115</name>
    <name evidence="5" type="ORF">PF005_g8343</name>
    <name evidence="3" type="ORF">PF006_g7723</name>
    <name evidence="2" type="ORF">PF007_g17782</name>
    <name evidence="1" type="ORF">PF009_g18989</name>
</gene>
<dbReference type="EMBL" id="QXFZ01001227">
    <property type="protein sequence ID" value="KAE9094378.1"/>
    <property type="molecule type" value="Genomic_DNA"/>
</dbReference>
<dbReference type="EMBL" id="QXGD01001299">
    <property type="protein sequence ID" value="KAE9209429.1"/>
    <property type="molecule type" value="Genomic_DNA"/>
</dbReference>
<evidence type="ECO:0000313" key="1">
    <source>
        <dbReference type="EMBL" id="KAE8930941.1"/>
    </source>
</evidence>
<organism evidence="1 7">
    <name type="scientific">Phytophthora fragariae</name>
    <dbReference type="NCBI Taxonomy" id="53985"/>
    <lineage>
        <taxon>Eukaryota</taxon>
        <taxon>Sar</taxon>
        <taxon>Stramenopiles</taxon>
        <taxon>Oomycota</taxon>
        <taxon>Peronosporomycetes</taxon>
        <taxon>Peronosporales</taxon>
        <taxon>Peronosporaceae</taxon>
        <taxon>Phytophthora</taxon>
    </lineage>
</organism>
<dbReference type="Proteomes" id="UP000433483">
    <property type="component" value="Unassembled WGS sequence"/>
</dbReference>
<dbReference type="Proteomes" id="UP000440367">
    <property type="component" value="Unassembled WGS sequence"/>
</dbReference>
<dbReference type="Proteomes" id="UP000437068">
    <property type="component" value="Unassembled WGS sequence"/>
</dbReference>
<evidence type="ECO:0000313" key="3">
    <source>
        <dbReference type="EMBL" id="KAE9147612.1"/>
    </source>
</evidence>
<evidence type="ECO:0000313" key="4">
    <source>
        <dbReference type="EMBL" id="KAE9209429.1"/>
    </source>
</evidence>
<evidence type="ECO:0000313" key="6">
    <source>
        <dbReference type="EMBL" id="KAE9315829.1"/>
    </source>
</evidence>
<sequence>MAGGIDQDAAAGCRPAAWNTTLAGPYTSSLASGLQTLDQRSRWLRTTARISSRNGLKITVSLDRPLAEWRSAPEFISHLPACVPSAPLRKSPPTSMLQVSQLRAQRRSTPSRLQPTLARVFASEGKGEVAVCKDEMLRALDKF</sequence>
<dbReference type="EMBL" id="QXGB01000352">
    <property type="protein sequence ID" value="KAE9218233.1"/>
    <property type="molecule type" value="Genomic_DNA"/>
</dbReference>